<keyword evidence="2" id="KW-0732">Signal</keyword>
<evidence type="ECO:0000313" key="3">
    <source>
        <dbReference type="EMBL" id="ART53392.1"/>
    </source>
</evidence>
<evidence type="ECO:0000256" key="2">
    <source>
        <dbReference type="SAM" id="SignalP"/>
    </source>
</evidence>
<feature type="chain" id="PRO_5012986662" evidence="2">
    <location>
        <begin position="32"/>
        <end position="441"/>
    </location>
</feature>
<name>A0A240U6E3_9BURK</name>
<feature type="signal peptide" evidence="2">
    <location>
        <begin position="1"/>
        <end position="31"/>
    </location>
</feature>
<dbReference type="InterPro" id="IPR013783">
    <property type="entry name" value="Ig-like_fold"/>
</dbReference>
<accession>A0A240U6E3</accession>
<evidence type="ECO:0000256" key="1">
    <source>
        <dbReference type="SAM" id="MobiDB-lite"/>
    </source>
</evidence>
<organism evidence="3 4">
    <name type="scientific">Acidovorax carolinensis</name>
    <dbReference type="NCBI Taxonomy" id="553814"/>
    <lineage>
        <taxon>Bacteria</taxon>
        <taxon>Pseudomonadati</taxon>
        <taxon>Pseudomonadota</taxon>
        <taxon>Betaproteobacteria</taxon>
        <taxon>Burkholderiales</taxon>
        <taxon>Comamonadaceae</taxon>
        <taxon>Acidovorax</taxon>
    </lineage>
</organism>
<dbReference type="RefSeq" id="WP_094098984.1">
    <property type="nucleotide sequence ID" value="NZ_CP021361.1"/>
</dbReference>
<evidence type="ECO:0000313" key="4">
    <source>
        <dbReference type="Proteomes" id="UP000194432"/>
    </source>
</evidence>
<sequence length="441" mass="47402">MKKHIRNQVAALFLLLPTATALLVAPGTVMAQPAAAELRSLQVETDDGLRAGADLQFTIEGTPRGRVQLKIDGVPRSIVLQETERGVYTGSYTIRRQDRINENSAVRATLKVRNRSITSNYALPVGIGGRDVAAPTAPPPGLKIDRFSVAPIDRMEPGAELRFTLNGAPGGRAHFDIPGVIDNVPMREVQPGVYEGAYTIRRMDNLAPSRPAVATLRVGERTVSSTLTQPLITDARPPVIRHVSPRDGETIPRSRDTSVSGTFDDVGGVGVDPKSVRIVIAGRDVTSAAQITAQFFTYRADLPAGRYPVEVTARDMVGNGMRQNWTFNVDSQMNAAPTTVQLQVTSHANNATVDRGAVVVRGRTAPGAVVDVKVNAVGTLVGVFGLNQELLSQRVQADRNGDFSFSFTSQVPLPGTRYEVTMTAGRDGMAATETQLVLFQK</sequence>
<dbReference type="AlphaFoldDB" id="A0A240U6E3"/>
<feature type="compositionally biased region" description="Basic and acidic residues" evidence="1">
    <location>
        <begin position="244"/>
        <end position="256"/>
    </location>
</feature>
<proteinExistence type="predicted"/>
<reference evidence="3 4" key="1">
    <citation type="submission" date="2017-05" db="EMBL/GenBank/DDBJ databases">
        <title>Polyphasic characterization of four soil-derived phenanthrene-degrading Acidovorax strains and proposal of Acidovorax phenanthrenivorans sp. nov.</title>
        <authorList>
            <person name="Singleton D.R."/>
            <person name="Lee J."/>
            <person name="Dickey A.N."/>
            <person name="Stroud A."/>
            <person name="Scholl E.H."/>
            <person name="Wright F.A."/>
            <person name="Aitken M.D."/>
        </authorList>
    </citation>
    <scope>NUCLEOTIDE SEQUENCE [LARGE SCALE GENOMIC DNA]</scope>
    <source>
        <strain evidence="3">NA3</strain>
    </source>
</reference>
<gene>
    <name evidence="3" type="ORF">CBP34_00245</name>
</gene>
<dbReference type="EMBL" id="CP021361">
    <property type="protein sequence ID" value="ART53392.1"/>
    <property type="molecule type" value="Genomic_DNA"/>
</dbReference>
<dbReference type="KEGG" id="acin:CBP34_00245"/>
<feature type="region of interest" description="Disordered" evidence="1">
    <location>
        <begin position="244"/>
        <end position="266"/>
    </location>
</feature>
<keyword evidence="4" id="KW-1185">Reference proteome</keyword>
<dbReference type="Gene3D" id="2.60.40.10">
    <property type="entry name" value="Immunoglobulins"/>
    <property type="match status" value="2"/>
</dbReference>
<dbReference type="Proteomes" id="UP000194432">
    <property type="component" value="Chromosome 1"/>
</dbReference>
<protein>
    <submittedName>
        <fullName evidence="3">Uncharacterized protein</fullName>
    </submittedName>
</protein>